<comment type="caution">
    <text evidence="3">The sequence shown here is derived from an EMBL/GenBank/DDBJ whole genome shotgun (WGS) entry which is preliminary data.</text>
</comment>
<dbReference type="InterPro" id="IPR028002">
    <property type="entry name" value="Myb_DNA-bind_5"/>
</dbReference>
<dbReference type="Proteomes" id="UP001142489">
    <property type="component" value="Unassembled WGS sequence"/>
</dbReference>
<feature type="domain" description="Myb-like" evidence="2">
    <location>
        <begin position="85"/>
        <end position="157"/>
    </location>
</feature>
<protein>
    <recommendedName>
        <fullName evidence="2">Myb-like domain-containing protein</fullName>
    </recommendedName>
</protein>
<dbReference type="GO" id="GO:0005634">
    <property type="term" value="C:nucleus"/>
    <property type="evidence" value="ECO:0007669"/>
    <property type="project" value="TreeGrafter"/>
</dbReference>
<feature type="region of interest" description="Disordered" evidence="1">
    <location>
        <begin position="271"/>
        <end position="295"/>
    </location>
</feature>
<dbReference type="OrthoDB" id="9940550at2759"/>
<feature type="compositionally biased region" description="Basic residues" evidence="1">
    <location>
        <begin position="449"/>
        <end position="481"/>
    </location>
</feature>
<evidence type="ECO:0000256" key="1">
    <source>
        <dbReference type="SAM" id="MobiDB-lite"/>
    </source>
</evidence>
<feature type="region of interest" description="Disordered" evidence="1">
    <location>
        <begin position="161"/>
        <end position="182"/>
    </location>
</feature>
<dbReference type="EMBL" id="JAPFRF010000023">
    <property type="protein sequence ID" value="KAJ7303898.1"/>
    <property type="molecule type" value="Genomic_DNA"/>
</dbReference>
<feature type="region of interest" description="Disordered" evidence="1">
    <location>
        <begin position="66"/>
        <end position="90"/>
    </location>
</feature>
<dbReference type="GO" id="GO:0000981">
    <property type="term" value="F:DNA-binding transcription factor activity, RNA polymerase II-specific"/>
    <property type="evidence" value="ECO:0007669"/>
    <property type="project" value="TreeGrafter"/>
</dbReference>
<feature type="compositionally biased region" description="Low complexity" evidence="1">
    <location>
        <begin position="222"/>
        <end position="235"/>
    </location>
</feature>
<name>A0A9Q1AQ60_9SAUR</name>
<feature type="region of interest" description="Disordered" evidence="1">
    <location>
        <begin position="529"/>
        <end position="613"/>
    </location>
</feature>
<dbReference type="Pfam" id="PF13873">
    <property type="entry name" value="Myb_DNA-bind_5"/>
    <property type="match status" value="1"/>
</dbReference>
<accession>A0A9Q1AQ60</accession>
<evidence type="ECO:0000313" key="3">
    <source>
        <dbReference type="EMBL" id="KAJ7303898.1"/>
    </source>
</evidence>
<evidence type="ECO:0000313" key="4">
    <source>
        <dbReference type="Proteomes" id="UP001142489"/>
    </source>
</evidence>
<sequence>MRRWERAEEEAEAALQCSKAAAAAAAAAAEHPRLGTLFASSPCDPPARLAGVRGGGDACLSCGRRPKSGAAAPPPPGMPGESEETTRLRKPRFSYEENQVLIREVRANYAKLYGAQSRRVTVAERRRVWEGIAAKINSLTSWKRTGQEVQKRWNDFKRRTKEKLARVPHSTQGAGVGGVGVGGPGGDETFSAEEETIFAILGPGVVMGAGGGGGGGGGVGTVGAEPSSAGQSTSPTPTPPGYRWAAEPGTDMPTRAHVSCSPEIPAHRLSCYPPDGGLLRPKERDSPAPPPGPPTSLQIVQLAPSPASLGATGCHPMPFHIAAATAPAHLPRPPGESPLDFLEAQRETAEAIRELTYTLRQGLERLTDMVAALLPLLPAPTNGLLPLQEGVPLPAPPHSLETLLPRDAFTAKAEPSLEQGENEARTAGDEGPPVAEAAASPTRSPPPQKGRKGVPTRKRRGRWKNLTRAGKGRLHVSLRRQGRADFPVKPAPQGDLGCRPWSMQVLAMMKPGPASPRILPIRTRLSPQLPAKQQPLPGLCDPRKTTEPSAHLRKNDQPPSLQALGQRPYLNRKQGLSPGEQKCRGSSGGTPENPKRGAALGPSTRKVSDAYTSKEEGWNVNRSILKMGTAEQEKMVITGSMPISTQRDIQISAHADIQLLLQTPSVAFLSARAPCASSSSSSSSSSPLSASLIAKTTPPSRLCRRSYVSFSM</sequence>
<dbReference type="PANTHER" id="PTHR32345">
    <property type="entry name" value="MYB-RELATED TRANSCRIPTION FACTOR, PARTNER OF PROFILIN"/>
    <property type="match status" value="1"/>
</dbReference>
<feature type="region of interest" description="Disordered" evidence="1">
    <location>
        <begin position="216"/>
        <end position="240"/>
    </location>
</feature>
<dbReference type="GO" id="GO:0000978">
    <property type="term" value="F:RNA polymerase II cis-regulatory region sequence-specific DNA binding"/>
    <property type="evidence" value="ECO:0007669"/>
    <property type="project" value="TreeGrafter"/>
</dbReference>
<keyword evidence="4" id="KW-1185">Reference proteome</keyword>
<organism evidence="3 4">
    <name type="scientific">Phrynocephalus forsythii</name>
    <dbReference type="NCBI Taxonomy" id="171643"/>
    <lineage>
        <taxon>Eukaryota</taxon>
        <taxon>Metazoa</taxon>
        <taxon>Chordata</taxon>
        <taxon>Craniata</taxon>
        <taxon>Vertebrata</taxon>
        <taxon>Euteleostomi</taxon>
        <taxon>Lepidosauria</taxon>
        <taxon>Squamata</taxon>
        <taxon>Bifurcata</taxon>
        <taxon>Unidentata</taxon>
        <taxon>Episquamata</taxon>
        <taxon>Toxicofera</taxon>
        <taxon>Iguania</taxon>
        <taxon>Acrodonta</taxon>
        <taxon>Agamidae</taxon>
        <taxon>Agaminae</taxon>
        <taxon>Phrynocephalus</taxon>
    </lineage>
</organism>
<dbReference type="PROSITE" id="PS50090">
    <property type="entry name" value="MYB_LIKE"/>
    <property type="match status" value="1"/>
</dbReference>
<reference evidence="3" key="1">
    <citation type="journal article" date="2023" name="DNA Res.">
        <title>Chromosome-level genome assembly of Phrynocephalus forsythii using third-generation DNA sequencing and Hi-C analysis.</title>
        <authorList>
            <person name="Qi Y."/>
            <person name="Zhao W."/>
            <person name="Zhao Y."/>
            <person name="Niu C."/>
            <person name="Cao S."/>
            <person name="Zhang Y."/>
        </authorList>
    </citation>
    <scope>NUCLEOTIDE SEQUENCE</scope>
    <source>
        <tissue evidence="3">Muscle</tissue>
    </source>
</reference>
<dbReference type="AlphaFoldDB" id="A0A9Q1AQ60"/>
<dbReference type="PANTHER" id="PTHR32345:SF3">
    <property type="entry name" value="MYB-RELATED TRANSCRIPTION FACTOR, PARTNER OF PROFILIN"/>
    <property type="match status" value="1"/>
</dbReference>
<gene>
    <name evidence="3" type="ORF">JRQ81_011409</name>
</gene>
<dbReference type="InterPro" id="IPR052870">
    <property type="entry name" value="Myb-related_repressor"/>
</dbReference>
<dbReference type="InterPro" id="IPR001005">
    <property type="entry name" value="SANT/Myb"/>
</dbReference>
<feature type="region of interest" description="Disordered" evidence="1">
    <location>
        <begin position="414"/>
        <end position="492"/>
    </location>
</feature>
<evidence type="ECO:0000259" key="2">
    <source>
        <dbReference type="PROSITE" id="PS50090"/>
    </source>
</evidence>
<proteinExistence type="predicted"/>